<name>A0A317UUY4_ASPEC</name>
<accession>A0A317UUY4</accession>
<evidence type="ECO:0000313" key="2">
    <source>
        <dbReference type="Proteomes" id="UP000246171"/>
    </source>
</evidence>
<proteinExistence type="predicted"/>
<dbReference type="GeneID" id="37047963"/>
<gene>
    <name evidence="1" type="ORF">BO83DRAFT_119268</name>
</gene>
<sequence length="97" mass="10604">MSPTPSIAGERYVYFIHALLVTFACVIKHKADLTDVSSRLSMTLFEDALLLPKPLPAQNHGSSRCTGGLVSWRTLSRISSCRGVFARSRLGPKVDTV</sequence>
<keyword evidence="2" id="KW-1185">Reference proteome</keyword>
<dbReference type="RefSeq" id="XP_025384480.1">
    <property type="nucleotide sequence ID" value="XM_025526001.1"/>
</dbReference>
<evidence type="ECO:0000313" key="1">
    <source>
        <dbReference type="EMBL" id="PWY65425.1"/>
    </source>
</evidence>
<dbReference type="Proteomes" id="UP000246171">
    <property type="component" value="Unassembled WGS sequence"/>
</dbReference>
<reference evidence="1" key="1">
    <citation type="submission" date="2016-12" db="EMBL/GenBank/DDBJ databases">
        <title>The genomes of Aspergillus section Nigri reveals drivers in fungal speciation.</title>
        <authorList>
            <consortium name="DOE Joint Genome Institute"/>
            <person name="Vesth T.C."/>
            <person name="Nybo J."/>
            <person name="Theobald S."/>
            <person name="Brandl J."/>
            <person name="Frisvad J.C."/>
            <person name="Nielsen K.F."/>
            <person name="Lyhne E.K."/>
            <person name="Kogle M.E."/>
            <person name="Kuo A."/>
            <person name="Riley R."/>
            <person name="Clum A."/>
            <person name="Nolan M."/>
            <person name="Lipzen A."/>
            <person name="Salamov A."/>
            <person name="Henrissat B."/>
            <person name="Wiebenga A."/>
            <person name="De vries R.P."/>
            <person name="Grigoriev I.V."/>
            <person name="Mortensen U.H."/>
            <person name="Andersen M.R."/>
            <person name="Baker S.E."/>
        </authorList>
    </citation>
    <scope>NUCLEOTIDE SEQUENCE</scope>
    <source>
        <strain evidence="1">CBS 122712</strain>
    </source>
</reference>
<comment type="caution">
    <text evidence="1">The sequence shown here is derived from an EMBL/GenBank/DDBJ whole genome shotgun (WGS) entry which is preliminary data.</text>
</comment>
<dbReference type="VEuPathDB" id="FungiDB:BO83DRAFT_119268"/>
<dbReference type="EMBL" id="MSFU01000027">
    <property type="protein sequence ID" value="PWY65425.1"/>
    <property type="molecule type" value="Genomic_DNA"/>
</dbReference>
<organism evidence="1 2">
    <name type="scientific">Aspergillus eucalypticola (strain CBS 122712 / IBT 29274)</name>
    <dbReference type="NCBI Taxonomy" id="1448314"/>
    <lineage>
        <taxon>Eukaryota</taxon>
        <taxon>Fungi</taxon>
        <taxon>Dikarya</taxon>
        <taxon>Ascomycota</taxon>
        <taxon>Pezizomycotina</taxon>
        <taxon>Eurotiomycetes</taxon>
        <taxon>Eurotiomycetidae</taxon>
        <taxon>Eurotiales</taxon>
        <taxon>Aspergillaceae</taxon>
        <taxon>Aspergillus</taxon>
        <taxon>Aspergillus subgen. Circumdati</taxon>
    </lineage>
</organism>
<dbReference type="AlphaFoldDB" id="A0A317UUY4"/>
<protein>
    <submittedName>
        <fullName evidence="1">Uncharacterized protein</fullName>
    </submittedName>
</protein>